<evidence type="ECO:0008006" key="3">
    <source>
        <dbReference type="Google" id="ProtNLM"/>
    </source>
</evidence>
<protein>
    <recommendedName>
        <fullName evidence="3">SHOCT domain-containing protein</fullName>
    </recommendedName>
</protein>
<keyword evidence="1" id="KW-0472">Membrane</keyword>
<organism evidence="2">
    <name type="scientific">uncultured bacterium</name>
    <name type="common">gcode 4</name>
    <dbReference type="NCBI Taxonomy" id="1234023"/>
    <lineage>
        <taxon>Bacteria</taxon>
        <taxon>environmental samples</taxon>
    </lineage>
</organism>
<dbReference type="EMBL" id="AMFJ01036023">
    <property type="protein sequence ID" value="EKD25567.1"/>
    <property type="molecule type" value="Genomic_DNA"/>
</dbReference>
<reference evidence="2" key="1">
    <citation type="journal article" date="2012" name="Science">
        <title>Fermentation, hydrogen, and sulfur metabolism in multiple uncultivated bacterial phyla.</title>
        <authorList>
            <person name="Wrighton K.C."/>
            <person name="Thomas B.C."/>
            <person name="Sharon I."/>
            <person name="Miller C.S."/>
            <person name="Castelle C.J."/>
            <person name="VerBerkmoes N.C."/>
            <person name="Wilkins M.J."/>
            <person name="Hettich R.L."/>
            <person name="Lipton M.S."/>
            <person name="Williams K.H."/>
            <person name="Long P.E."/>
            <person name="Banfield J.F."/>
        </authorList>
    </citation>
    <scope>NUCLEOTIDE SEQUENCE [LARGE SCALE GENOMIC DNA]</scope>
</reference>
<sequence>MRYWWWNFGSGGMVFAILLQITFWIMIIRIISNLIQRYWKKAREDEAVHILKKKYANWEISKKEYLEKKKDLI</sequence>
<keyword evidence="1" id="KW-0812">Transmembrane</keyword>
<feature type="transmembrane region" description="Helical" evidence="1">
    <location>
        <begin position="12"/>
        <end position="31"/>
    </location>
</feature>
<name>K1XK87_9BACT</name>
<dbReference type="AlphaFoldDB" id="K1XK87"/>
<gene>
    <name evidence="2" type="ORF">ACD_80C00016G0004</name>
</gene>
<accession>K1XK87</accession>
<comment type="caution">
    <text evidence="2">The sequence shown here is derived from an EMBL/GenBank/DDBJ whole genome shotgun (WGS) entry which is preliminary data.</text>
</comment>
<proteinExistence type="predicted"/>
<keyword evidence="1" id="KW-1133">Transmembrane helix</keyword>
<evidence type="ECO:0000313" key="2">
    <source>
        <dbReference type="EMBL" id="EKD25567.1"/>
    </source>
</evidence>
<evidence type="ECO:0000256" key="1">
    <source>
        <dbReference type="SAM" id="Phobius"/>
    </source>
</evidence>